<dbReference type="PIRSF" id="PIRSF015582">
    <property type="entry name" value="Cit_lyase_B"/>
    <property type="match status" value="1"/>
</dbReference>
<comment type="cofactor">
    <cofactor evidence="1">
        <name>Mg(2+)</name>
        <dbReference type="ChEBI" id="CHEBI:18420"/>
    </cofactor>
</comment>
<dbReference type="eggNOG" id="arCOG00760">
    <property type="taxonomic scope" value="Archaea"/>
</dbReference>
<dbReference type="Pfam" id="PF03328">
    <property type="entry name" value="HpcH_HpaI"/>
    <property type="match status" value="1"/>
</dbReference>
<protein>
    <submittedName>
        <fullName evidence="5">Citrate lyase beta subunit</fullName>
    </submittedName>
</protein>
<evidence type="ECO:0000256" key="1">
    <source>
        <dbReference type="ARBA" id="ARBA00001946"/>
    </source>
</evidence>
<dbReference type="RefSeq" id="WP_015300346.1">
    <property type="nucleotide sequence ID" value="NC_019964.1"/>
</dbReference>
<dbReference type="Proteomes" id="UP000010846">
    <property type="component" value="Chromosome"/>
</dbReference>
<keyword evidence="6" id="KW-1185">Reference proteome</keyword>
<dbReference type="GO" id="GO:0016829">
    <property type="term" value="F:lyase activity"/>
    <property type="evidence" value="ECO:0007669"/>
    <property type="project" value="UniProtKB-KW"/>
</dbReference>
<feature type="domain" description="HpcH/HpaI aldolase/citrate lyase" evidence="4">
    <location>
        <begin position="4"/>
        <end position="218"/>
    </location>
</feature>
<dbReference type="EMBL" id="CP003050">
    <property type="protein sequence ID" value="AGB15682.1"/>
    <property type="molecule type" value="Genomic_DNA"/>
</dbReference>
<dbReference type="HOGENOM" id="CLU_044864_2_1_2"/>
<proteinExistence type="predicted"/>
<dbReference type="PANTHER" id="PTHR32308">
    <property type="entry name" value="LYASE BETA SUBUNIT, PUTATIVE (AFU_ORTHOLOGUE AFUA_4G13030)-RELATED"/>
    <property type="match status" value="1"/>
</dbReference>
<dbReference type="Gene3D" id="3.20.20.60">
    <property type="entry name" value="Phosphoenolpyruvate-binding domains"/>
    <property type="match status" value="1"/>
</dbReference>
<dbReference type="GeneID" id="14375318"/>
<dbReference type="InterPro" id="IPR005000">
    <property type="entry name" value="Aldolase/citrate-lyase_domain"/>
</dbReference>
<dbReference type="PANTHER" id="PTHR32308:SF0">
    <property type="entry name" value="HPCH_HPAI ALDOLASE_CITRATE LYASE DOMAIN-CONTAINING PROTEIN"/>
    <property type="match status" value="1"/>
</dbReference>
<sequence>MVRRSIMFTPGDRPEMLRKAPDAGADVIVFDLEDAVAPARKAEARDAIAAVLDDPSFDPDAEVCVRVNSTQTAWQADLEALLDGDADTPDSIMVPKADSPATLRSIAGAISEYGESLPLLALLESARGILNAAEIAGVETVDALVFGSEDLAADLGATTTPSLSELTYARQRVVLAAAAHQTDAIDTMVTDFSDEEQLIASAETAVQYGFDGKLAIHPSQVDPINEAFTPDEAQREWARAVLDAKVEAEAAGRGVFEVDGEMIDAPLIAKAERIADQSNAAGVWD</sequence>
<evidence type="ECO:0000313" key="5">
    <source>
        <dbReference type="EMBL" id="AGB15682.1"/>
    </source>
</evidence>
<dbReference type="STRING" id="797302.Halru_1064"/>
<accession>L0ICJ2</accession>
<dbReference type="KEGG" id="hru:Halru_1064"/>
<dbReference type="InterPro" id="IPR040442">
    <property type="entry name" value="Pyrv_kinase-like_dom_sf"/>
</dbReference>
<name>L0ICJ2_HALRX</name>
<dbReference type="GO" id="GO:0000287">
    <property type="term" value="F:magnesium ion binding"/>
    <property type="evidence" value="ECO:0007669"/>
    <property type="project" value="TreeGrafter"/>
</dbReference>
<keyword evidence="2" id="KW-0479">Metal-binding</keyword>
<dbReference type="InterPro" id="IPR011206">
    <property type="entry name" value="Citrate_lyase_beta/mcl1/mcl2"/>
</dbReference>
<reference evidence="5" key="1">
    <citation type="submission" date="2011-09" db="EMBL/GenBank/DDBJ databases">
        <title>Complete sequence of Halovivax ruber XH-70.</title>
        <authorList>
            <consortium name="US DOE Joint Genome Institute"/>
            <person name="Lucas S."/>
            <person name="Han J."/>
            <person name="Lapidus A."/>
            <person name="Cheng J.-F."/>
            <person name="Goodwin L."/>
            <person name="Pitluck S."/>
            <person name="Peters L."/>
            <person name="Mikhailova N."/>
            <person name="Davenport K."/>
            <person name="Detter J.C."/>
            <person name="Han C."/>
            <person name="Tapia R."/>
            <person name="Land M."/>
            <person name="Hauser L."/>
            <person name="Kyrpides N."/>
            <person name="Ivanova N."/>
            <person name="Pagani I."/>
            <person name="Sproer C."/>
            <person name="Anderson I."/>
            <person name="Woyke T."/>
        </authorList>
    </citation>
    <scope>NUCLEOTIDE SEQUENCE</scope>
    <source>
        <strain evidence="5">XH-70</strain>
    </source>
</reference>
<organism evidence="5 6">
    <name type="scientific">Halovivax ruber (strain DSM 18193 / JCM 13892 / XH-70)</name>
    <dbReference type="NCBI Taxonomy" id="797302"/>
    <lineage>
        <taxon>Archaea</taxon>
        <taxon>Methanobacteriati</taxon>
        <taxon>Methanobacteriota</taxon>
        <taxon>Stenosarchaea group</taxon>
        <taxon>Halobacteria</taxon>
        <taxon>Halobacteriales</taxon>
        <taxon>Natrialbaceae</taxon>
        <taxon>Halovivax</taxon>
    </lineage>
</organism>
<keyword evidence="5" id="KW-0456">Lyase</keyword>
<dbReference type="SUPFAM" id="SSF51621">
    <property type="entry name" value="Phosphoenolpyruvate/pyruvate domain"/>
    <property type="match status" value="1"/>
</dbReference>
<dbReference type="GO" id="GO:0006107">
    <property type="term" value="P:oxaloacetate metabolic process"/>
    <property type="evidence" value="ECO:0007669"/>
    <property type="project" value="TreeGrafter"/>
</dbReference>
<dbReference type="OrthoDB" id="9170at2157"/>
<evidence type="ECO:0000256" key="2">
    <source>
        <dbReference type="ARBA" id="ARBA00022723"/>
    </source>
</evidence>
<dbReference type="InterPro" id="IPR015813">
    <property type="entry name" value="Pyrv/PenolPyrv_kinase-like_dom"/>
</dbReference>
<evidence type="ECO:0000256" key="3">
    <source>
        <dbReference type="ARBA" id="ARBA00022842"/>
    </source>
</evidence>
<gene>
    <name evidence="5" type="ordered locus">Halru_1064</name>
</gene>
<evidence type="ECO:0000259" key="4">
    <source>
        <dbReference type="Pfam" id="PF03328"/>
    </source>
</evidence>
<keyword evidence="3" id="KW-0460">Magnesium</keyword>
<dbReference type="AlphaFoldDB" id="L0ICJ2"/>
<evidence type="ECO:0000313" key="6">
    <source>
        <dbReference type="Proteomes" id="UP000010846"/>
    </source>
</evidence>